<name>A0ABT6WR47_9ACTN</name>
<organism evidence="2 3">
    <name type="scientific">Actinoplanes sandaracinus</name>
    <dbReference type="NCBI Taxonomy" id="3045177"/>
    <lineage>
        <taxon>Bacteria</taxon>
        <taxon>Bacillati</taxon>
        <taxon>Actinomycetota</taxon>
        <taxon>Actinomycetes</taxon>
        <taxon>Micromonosporales</taxon>
        <taxon>Micromonosporaceae</taxon>
        <taxon>Actinoplanes</taxon>
    </lineage>
</organism>
<sequence length="873" mass="93525">MVTFPQLESWIRAGDIDSVVTGLLALDEPARRALAAPVKGIQLHWSDPELQSIMIRLEARRASVSVSDVQWRRGRQRDGALCVAGVACLPRAADVVSWLRSDRFRQAPLPETLDAVVRLLRSPGRPSLPAIARSMADKFRPAQIDEQWPLIERLLAEAELPLPVTEATVRGWMRRVGADRYREDLAGLLRADPLLERLLPHVFTIPLLGQELDEEWTRALARLAAEGAVDRQSLLDGCALRLHSGDRPGVIARVVVLHRLLDPTPGEFAARRAEYAGMLAGPHSTVAELAQLGLRAADDAGLLEPDTVAEAAFAVLPRKEKKLVRVQLGWLDAALTRKPDPLVFEALLTGLTNPAGDLAERALRVAARHLADFGPAERDMLAATAAGLRGDLRRQADALLGATGDTAGVPEATIGELTPVAAPTPMPAPIASIPELVAECRHQMYQAEDPVRFELILDGLARFAATDRGALVKALKPILPQWRMPFPNLLHTIVSGEQVAEDSPWWPVQAAPPHWMLVERMDELARQMCRTPPAALLATPATVKGHVDPSRVLRLLGDGAEPGPVDLSQALLRLPREVDPDVRAAAGRLTSPAGKAFAAYLEGGGLPDPDVVTLRTVRRPCAHVVKEFCDCATAVGRRTVAFEPIGHQLTGPPHLLHLPADAAFDRAYGFAHDTAMGGWPLMFPSHREIAAAHVQPHLIKASEYNGASSQIAAVLPALAASDGPFGPAMALCLAYGFSAARAEGRLATADAFVELAARGVLDGALVGRELAALHRSGALVLKRVADALATILQAGAAIQVWAVLRESLPAVLTTPKPAAGASDLLMLAESVAAATNATDDFPEVTALAARPGRSRLITEAARLSRTLTENRAR</sequence>
<keyword evidence="3" id="KW-1185">Reference proteome</keyword>
<comment type="caution">
    <text evidence="2">The sequence shown here is derived from an EMBL/GenBank/DDBJ whole genome shotgun (WGS) entry which is preliminary data.</text>
</comment>
<evidence type="ECO:0000259" key="1">
    <source>
        <dbReference type="Pfam" id="PF25149"/>
    </source>
</evidence>
<dbReference type="Pfam" id="PF25149">
    <property type="entry name" value="DUF7825"/>
    <property type="match status" value="1"/>
</dbReference>
<reference evidence="2 3" key="1">
    <citation type="submission" date="2023-05" db="EMBL/GenBank/DDBJ databases">
        <title>Actinoplanes sp. NEAU-A12 genome sequencing.</title>
        <authorList>
            <person name="Wang Z.-S."/>
        </authorList>
    </citation>
    <scope>NUCLEOTIDE SEQUENCE [LARGE SCALE GENOMIC DNA]</scope>
    <source>
        <strain evidence="2 3">NEAU-A12</strain>
    </source>
</reference>
<evidence type="ECO:0000313" key="3">
    <source>
        <dbReference type="Proteomes" id="UP001241758"/>
    </source>
</evidence>
<proteinExistence type="predicted"/>
<dbReference type="Proteomes" id="UP001241758">
    <property type="component" value="Unassembled WGS sequence"/>
</dbReference>
<gene>
    <name evidence="2" type="ORF">QLQ12_26485</name>
</gene>
<dbReference type="RefSeq" id="WP_282763191.1">
    <property type="nucleotide sequence ID" value="NZ_JASCTH010000018.1"/>
</dbReference>
<protein>
    <submittedName>
        <fullName evidence="2">DUF6493 family protein</fullName>
    </submittedName>
</protein>
<feature type="domain" description="DUF7825" evidence="1">
    <location>
        <begin position="666"/>
        <end position="793"/>
    </location>
</feature>
<dbReference type="EMBL" id="JASCTH010000018">
    <property type="protein sequence ID" value="MDI6102171.1"/>
    <property type="molecule type" value="Genomic_DNA"/>
</dbReference>
<evidence type="ECO:0000313" key="2">
    <source>
        <dbReference type="EMBL" id="MDI6102171.1"/>
    </source>
</evidence>
<dbReference type="InterPro" id="IPR056727">
    <property type="entry name" value="DUF7825"/>
</dbReference>
<accession>A0ABT6WR47</accession>